<dbReference type="AlphaFoldDB" id="A0AAD5LHK2"/>
<reference evidence="5" key="1">
    <citation type="submission" date="2021-12" db="EMBL/GenBank/DDBJ databases">
        <title>Prjna785345.</title>
        <authorList>
            <person name="Rujirawat T."/>
            <person name="Krajaejun T."/>
        </authorList>
    </citation>
    <scope>NUCLEOTIDE SEQUENCE</scope>
    <source>
        <strain evidence="5">Pi057C3</strain>
    </source>
</reference>
<comment type="caution">
    <text evidence="5">The sequence shown here is derived from an EMBL/GenBank/DDBJ whole genome shotgun (WGS) entry which is preliminary data.</text>
</comment>
<evidence type="ECO:0000256" key="1">
    <source>
        <dbReference type="ARBA" id="ARBA00022729"/>
    </source>
</evidence>
<feature type="compositionally biased region" description="Basic residues" evidence="2">
    <location>
        <begin position="358"/>
        <end position="369"/>
    </location>
</feature>
<dbReference type="InterPro" id="IPR051477">
    <property type="entry name" value="Expansin_CellWall"/>
</dbReference>
<proteinExistence type="predicted"/>
<dbReference type="Gene3D" id="2.60.40.760">
    <property type="entry name" value="Expansin, cellulose-binding-like domain"/>
    <property type="match status" value="1"/>
</dbReference>
<feature type="compositionally biased region" description="Low complexity" evidence="2">
    <location>
        <begin position="301"/>
        <end position="317"/>
    </location>
</feature>
<dbReference type="Proteomes" id="UP001209570">
    <property type="component" value="Unassembled WGS sequence"/>
</dbReference>
<dbReference type="CDD" id="cd22271">
    <property type="entry name" value="DPBB_EXP_N-like"/>
    <property type="match status" value="1"/>
</dbReference>
<dbReference type="PRINTS" id="PR01217">
    <property type="entry name" value="PRICHEXTENSN"/>
</dbReference>
<organism evidence="5 6">
    <name type="scientific">Pythium insidiosum</name>
    <name type="common">Pythiosis disease agent</name>
    <dbReference type="NCBI Taxonomy" id="114742"/>
    <lineage>
        <taxon>Eukaryota</taxon>
        <taxon>Sar</taxon>
        <taxon>Stramenopiles</taxon>
        <taxon>Oomycota</taxon>
        <taxon>Peronosporomycetes</taxon>
        <taxon>Pythiales</taxon>
        <taxon>Pythiaceae</taxon>
        <taxon>Pythium</taxon>
    </lineage>
</organism>
<evidence type="ECO:0000313" key="5">
    <source>
        <dbReference type="EMBL" id="KAJ0398688.1"/>
    </source>
</evidence>
<protein>
    <recommendedName>
        <fullName evidence="4">Expansin-like EG45 domain-containing protein</fullName>
    </recommendedName>
</protein>
<dbReference type="InterPro" id="IPR007112">
    <property type="entry name" value="Expansin/allergen_DPBB_dom"/>
</dbReference>
<dbReference type="PROSITE" id="PS50842">
    <property type="entry name" value="EXPANSIN_EG45"/>
    <property type="match status" value="1"/>
</dbReference>
<dbReference type="InterPro" id="IPR036908">
    <property type="entry name" value="RlpA-like_sf"/>
</dbReference>
<feature type="chain" id="PRO_5041966660" description="Expansin-like EG45 domain-containing protein" evidence="3">
    <location>
        <begin position="26"/>
        <end position="369"/>
    </location>
</feature>
<feature type="compositionally biased region" description="Pro residues" evidence="2">
    <location>
        <begin position="246"/>
        <end position="273"/>
    </location>
</feature>
<evidence type="ECO:0000256" key="2">
    <source>
        <dbReference type="SAM" id="MobiDB-lite"/>
    </source>
</evidence>
<evidence type="ECO:0000259" key="4">
    <source>
        <dbReference type="PROSITE" id="PS50842"/>
    </source>
</evidence>
<dbReference type="InterPro" id="IPR036749">
    <property type="entry name" value="Expansin_CBD_sf"/>
</dbReference>
<dbReference type="NCBIfam" id="NF041144">
    <property type="entry name" value="expansin_EXLX1"/>
    <property type="match status" value="1"/>
</dbReference>
<gene>
    <name evidence="5" type="ORF">P43SY_006266</name>
</gene>
<keyword evidence="1 3" id="KW-0732">Signal</keyword>
<dbReference type="Gene3D" id="2.40.40.10">
    <property type="entry name" value="RlpA-like domain"/>
    <property type="match status" value="1"/>
</dbReference>
<feature type="signal peptide" evidence="3">
    <location>
        <begin position="1"/>
        <end position="25"/>
    </location>
</feature>
<keyword evidence="6" id="KW-1185">Reference proteome</keyword>
<feature type="compositionally biased region" description="Low complexity" evidence="2">
    <location>
        <begin position="274"/>
        <end position="283"/>
    </location>
</feature>
<evidence type="ECO:0000313" key="6">
    <source>
        <dbReference type="Proteomes" id="UP001209570"/>
    </source>
</evidence>
<dbReference type="InterPro" id="IPR049818">
    <property type="entry name" value="Expansin_EXLX1-like"/>
</dbReference>
<feature type="region of interest" description="Disordered" evidence="2">
    <location>
        <begin position="228"/>
        <end position="369"/>
    </location>
</feature>
<accession>A0AAD5LHK2</accession>
<feature type="domain" description="Expansin-like EG45" evidence="4">
    <location>
        <begin position="43"/>
        <end position="141"/>
    </location>
</feature>
<dbReference type="PANTHER" id="PTHR31836">
    <property type="match status" value="1"/>
</dbReference>
<sequence length="369" mass="38273">MIALASKLAAATAVIVGAAMPTAHGQETFQGDLTAYTLGQTSAGNCNFMHMPAEASTKYAAINDAQWSGSMTCGRCAEVSCIDDRCADKSKKEIVYIVDRCPECKQGDLDVSPDVFKSVTGSGPSRLKTQWRFVSCPVQGNIKYCLKDGSNEYWTAVQPANAAKGVKSLTINGKTPSMVTSAYYFLIEGQGSAKADLSRLRVSVTSVDGEVIEDTVALSAGKCVEGSAQFGKGQRPAPGADEPRPTVAPYPVDPPVTPAPTPRPSNAPAPTPAKPTYAPTNAPSTPKPTDASTSAPSTLKPTDAPTSAPSAPSATPSAPTPTQPAQPTSAPASSAPAPTPSQDDSNGADQNRPPQTPKPKRCRVRNLRA</sequence>
<name>A0AAD5LHK2_PYTIN</name>
<feature type="compositionally biased region" description="Polar residues" evidence="2">
    <location>
        <begin position="290"/>
        <end position="300"/>
    </location>
</feature>
<dbReference type="PANTHER" id="PTHR31836:SF21">
    <property type="entry name" value="EXPANSIN-LIKE PROTEIN 7"/>
    <property type="match status" value="1"/>
</dbReference>
<evidence type="ECO:0000256" key="3">
    <source>
        <dbReference type="SAM" id="SignalP"/>
    </source>
</evidence>
<feature type="compositionally biased region" description="Low complexity" evidence="2">
    <location>
        <begin position="325"/>
        <end position="345"/>
    </location>
</feature>
<dbReference type="EMBL" id="JAKCXM010000207">
    <property type="protein sequence ID" value="KAJ0398688.1"/>
    <property type="molecule type" value="Genomic_DNA"/>
</dbReference>
<dbReference type="SUPFAM" id="SSF50685">
    <property type="entry name" value="Barwin-like endoglucanases"/>
    <property type="match status" value="1"/>
</dbReference>